<dbReference type="AlphaFoldDB" id="A0A2K3MD31"/>
<reference evidence="2 4" key="2">
    <citation type="journal article" date="2017" name="Front. Plant Sci.">
        <title>Gene Classification and Mining of Molecular Markers Useful in Red Clover (Trifolium pratense) Breeding.</title>
        <authorList>
            <person name="Istvanek J."/>
            <person name="Dluhosova J."/>
            <person name="Dluhos P."/>
            <person name="Patkova L."/>
            <person name="Nedelnik J."/>
            <person name="Repkova J."/>
        </authorList>
    </citation>
    <scope>NUCLEOTIDE SEQUENCE [LARGE SCALE GENOMIC DNA]</scope>
    <source>
        <strain evidence="4">cv. Tatra</strain>
        <tissue evidence="2">Young leaves</tissue>
    </source>
</reference>
<evidence type="ECO:0000313" key="2">
    <source>
        <dbReference type="EMBL" id="PNX88703.1"/>
    </source>
</evidence>
<evidence type="ECO:0000313" key="3">
    <source>
        <dbReference type="EMBL" id="PNX97879.1"/>
    </source>
</evidence>
<protein>
    <submittedName>
        <fullName evidence="2">Uncharacterized protein</fullName>
    </submittedName>
</protein>
<evidence type="ECO:0000313" key="4">
    <source>
        <dbReference type="Proteomes" id="UP000236291"/>
    </source>
</evidence>
<sequence length="47" mass="5363">MENWVLMATLEKLEHVSNVKQIGLHLPLSKLGEPPIKSEWAVLVVER</sequence>
<accession>A0A2K3MD31</accession>
<name>A0A2K3MD31_TRIPR</name>
<dbReference type="EMBL" id="ASHM01057458">
    <property type="protein sequence ID" value="PNX88703.1"/>
    <property type="molecule type" value="Genomic_DNA"/>
</dbReference>
<proteinExistence type="predicted"/>
<organism evidence="2 4">
    <name type="scientific">Trifolium pratense</name>
    <name type="common">Red clover</name>
    <dbReference type="NCBI Taxonomy" id="57577"/>
    <lineage>
        <taxon>Eukaryota</taxon>
        <taxon>Viridiplantae</taxon>
        <taxon>Streptophyta</taxon>
        <taxon>Embryophyta</taxon>
        <taxon>Tracheophyta</taxon>
        <taxon>Spermatophyta</taxon>
        <taxon>Magnoliopsida</taxon>
        <taxon>eudicotyledons</taxon>
        <taxon>Gunneridae</taxon>
        <taxon>Pentapetalae</taxon>
        <taxon>rosids</taxon>
        <taxon>fabids</taxon>
        <taxon>Fabales</taxon>
        <taxon>Fabaceae</taxon>
        <taxon>Papilionoideae</taxon>
        <taxon>50 kb inversion clade</taxon>
        <taxon>NPAAA clade</taxon>
        <taxon>Hologalegina</taxon>
        <taxon>IRL clade</taxon>
        <taxon>Trifolieae</taxon>
        <taxon>Trifolium</taxon>
    </lineage>
</organism>
<comment type="caution">
    <text evidence="2">The sequence shown here is derived from an EMBL/GenBank/DDBJ whole genome shotgun (WGS) entry which is preliminary data.</text>
</comment>
<dbReference type="EMBL" id="ASHM01016047">
    <property type="protein sequence ID" value="PNX97879.1"/>
    <property type="molecule type" value="Genomic_DNA"/>
</dbReference>
<dbReference type="Proteomes" id="UP000236291">
    <property type="component" value="Unassembled WGS sequence"/>
</dbReference>
<dbReference type="EMBL" id="ASHM01035087">
    <property type="protein sequence ID" value="PNX78973.1"/>
    <property type="molecule type" value="Genomic_DNA"/>
</dbReference>
<evidence type="ECO:0000313" key="1">
    <source>
        <dbReference type="EMBL" id="PNX78973.1"/>
    </source>
</evidence>
<gene>
    <name evidence="3" type="ORF">L195_g021116</name>
    <name evidence="1" type="ORF">L195_g034956</name>
    <name evidence="2" type="ORF">L195_g044815</name>
</gene>
<reference evidence="2 4" key="1">
    <citation type="journal article" date="2014" name="Am. J. Bot.">
        <title>Genome assembly and annotation for red clover (Trifolium pratense; Fabaceae).</title>
        <authorList>
            <person name="Istvanek J."/>
            <person name="Jaros M."/>
            <person name="Krenek A."/>
            <person name="Repkova J."/>
        </authorList>
    </citation>
    <scope>NUCLEOTIDE SEQUENCE [LARGE SCALE GENOMIC DNA]</scope>
    <source>
        <strain evidence="4">cv. Tatra</strain>
        <tissue evidence="2">Young leaves</tissue>
    </source>
</reference>